<dbReference type="RefSeq" id="WP_071972181.1">
    <property type="nucleotide sequence ID" value="NZ_CP018076.1"/>
</dbReference>
<accession>A0A1J0WHN2</accession>
<dbReference type="InterPro" id="IPR036429">
    <property type="entry name" value="SpoA-like_sf"/>
</dbReference>
<protein>
    <recommendedName>
        <fullName evidence="2">Flagellar motor switch protein FliN-like C-terminal domain-containing protein</fullName>
    </recommendedName>
</protein>
<dbReference type="InterPro" id="IPR001543">
    <property type="entry name" value="FliN-like_C"/>
</dbReference>
<name>A0A1J0WHN2_9RHOB</name>
<keyword evidence="4" id="KW-1185">Reference proteome</keyword>
<feature type="region of interest" description="Disordered" evidence="1">
    <location>
        <begin position="307"/>
        <end position="386"/>
    </location>
</feature>
<proteinExistence type="predicted"/>
<dbReference type="Pfam" id="PF01052">
    <property type="entry name" value="FliMN_C"/>
    <property type="match status" value="1"/>
</dbReference>
<sequence length="386" mass="40445">MAQGQERSDIGGGSVLRRKTDSGRALHQARAMTLAKALRLGLAKTGDDLMGLTLAALSIRVEEVAGDALETCFDGEYLLMLLDGPGGRPAAAALDPQLVGALIQQETMGQVLPDLGGPPRAMTNTDAAVTAPFVDGMISRAACLPDDAQERQLIEGHRFGSRVDTPRLLSLALEEPRYRMIRIAVDIAGGVRQGHMLLCLPLPEEAPVTGTVDTTSDAGSNPAARPRTLGDGALLLNVDLTVALARLRLPLARLSALRVGELLPLDSARFDLAEVLSPAGGRLVRGVLGQIDGCRALRIVPEETGGVVPHRRATDREAAGQPDPVPLGGAPAPQGDALWESSDTLAEASVMPDLSDLPELTLTDPEDPLPFDGLAEAQGLPERKAG</sequence>
<evidence type="ECO:0000313" key="4">
    <source>
        <dbReference type="Proteomes" id="UP000181897"/>
    </source>
</evidence>
<dbReference type="KEGG" id="suam:BOO69_10780"/>
<dbReference type="AlphaFoldDB" id="A0A1J0WHN2"/>
<reference evidence="3 4" key="1">
    <citation type="submission" date="2016-11" db="EMBL/GenBank/DDBJ databases">
        <title>Complete genome sequence of Sulfitobacter sp. AM1-D1, a toxic bacteria associated with marine dinoflagellate Alexandrium minutum in East China Sea.</title>
        <authorList>
            <person name="Yang Q."/>
            <person name="Zhang X."/>
            <person name="Tian X."/>
        </authorList>
    </citation>
    <scope>NUCLEOTIDE SEQUENCE [LARGE SCALE GENOMIC DNA]</scope>
    <source>
        <strain evidence="3 4">AM1-D1</strain>
    </source>
</reference>
<feature type="domain" description="Flagellar motor switch protein FliN-like C-terminal" evidence="2">
    <location>
        <begin position="237"/>
        <end position="300"/>
    </location>
</feature>
<feature type="region of interest" description="Disordered" evidence="1">
    <location>
        <begin position="1"/>
        <end position="23"/>
    </location>
</feature>
<evidence type="ECO:0000259" key="2">
    <source>
        <dbReference type="Pfam" id="PF01052"/>
    </source>
</evidence>
<dbReference type="SUPFAM" id="SSF101801">
    <property type="entry name" value="Surface presentation of antigens (SPOA)"/>
    <property type="match status" value="1"/>
</dbReference>
<organism evidence="3 4">
    <name type="scientific">Sulfitobacter alexandrii</name>
    <dbReference type="NCBI Taxonomy" id="1917485"/>
    <lineage>
        <taxon>Bacteria</taxon>
        <taxon>Pseudomonadati</taxon>
        <taxon>Pseudomonadota</taxon>
        <taxon>Alphaproteobacteria</taxon>
        <taxon>Rhodobacterales</taxon>
        <taxon>Roseobacteraceae</taxon>
        <taxon>Sulfitobacter</taxon>
    </lineage>
</organism>
<dbReference type="Gene3D" id="2.30.330.10">
    <property type="entry name" value="SpoA-like"/>
    <property type="match status" value="1"/>
</dbReference>
<dbReference type="OrthoDB" id="7824563at2"/>
<dbReference type="EMBL" id="CP018076">
    <property type="protein sequence ID" value="APE43844.1"/>
    <property type="molecule type" value="Genomic_DNA"/>
</dbReference>
<evidence type="ECO:0000313" key="3">
    <source>
        <dbReference type="EMBL" id="APE43844.1"/>
    </source>
</evidence>
<gene>
    <name evidence="3" type="ORF">BOO69_10780</name>
</gene>
<evidence type="ECO:0000256" key="1">
    <source>
        <dbReference type="SAM" id="MobiDB-lite"/>
    </source>
</evidence>
<dbReference type="STRING" id="1917485.BOO69_10780"/>
<dbReference type="Proteomes" id="UP000181897">
    <property type="component" value="Chromosome"/>
</dbReference>